<evidence type="ECO:0000313" key="3">
    <source>
        <dbReference type="Proteomes" id="UP000063991"/>
    </source>
</evidence>
<sequence>MYREGEVSELSGECRLRKIKEEKAIYPQSTGKLLPEEIPQEYREELKEAYLVLPLSPKASAALSRRLLQKIFHLELKIKKRNLSDEIDVFIASSDVPTYLSEAVDAIRTVGNFAAHPLKNSHSGEIVDVEDGESEWLIEVLEALLDYVFVQPRKLKARKDKLNEKLEQMGKPPLKGS</sequence>
<name>A0A126Q5Y1_ALTMA</name>
<dbReference type="Proteomes" id="UP000063991">
    <property type="component" value="Chromosome"/>
</dbReference>
<dbReference type="OrthoDB" id="9808624at2"/>
<reference evidence="2 3" key="1">
    <citation type="submission" date="2015-12" db="EMBL/GenBank/DDBJ databases">
        <authorList>
            <person name="Shamseldin A."/>
            <person name="Moawad H."/>
            <person name="Abd El-Rahim W.M."/>
            <person name="Sadowsky M.J."/>
        </authorList>
    </citation>
    <scope>NUCLEOTIDE SEQUENCE [LARGE SCALE GENOMIC DNA]</scope>
    <source>
        <strain evidence="2 3">D7</strain>
    </source>
</reference>
<dbReference type="AlphaFoldDB" id="A0A126Q5Y1"/>
<gene>
    <name evidence="2" type="ORF">AVL55_11065</name>
</gene>
<proteinExistence type="predicted"/>
<dbReference type="Pfam" id="PF13643">
    <property type="entry name" value="DUF4145"/>
    <property type="match status" value="1"/>
</dbReference>
<organism evidence="2 3">
    <name type="scientific">Alteromonas macleodii</name>
    <name type="common">Pseudoalteromonas macleodii</name>
    <dbReference type="NCBI Taxonomy" id="28108"/>
    <lineage>
        <taxon>Bacteria</taxon>
        <taxon>Pseudomonadati</taxon>
        <taxon>Pseudomonadota</taxon>
        <taxon>Gammaproteobacteria</taxon>
        <taxon>Alteromonadales</taxon>
        <taxon>Alteromonadaceae</taxon>
        <taxon>Alteromonas/Salinimonas group</taxon>
        <taxon>Alteromonas</taxon>
    </lineage>
</organism>
<protein>
    <recommendedName>
        <fullName evidence="1">DUF4145 domain-containing protein</fullName>
    </recommendedName>
</protein>
<evidence type="ECO:0000259" key="1">
    <source>
        <dbReference type="Pfam" id="PF13643"/>
    </source>
</evidence>
<feature type="domain" description="DUF4145" evidence="1">
    <location>
        <begin position="47"/>
        <end position="128"/>
    </location>
</feature>
<accession>A0A126Q5Y1</accession>
<dbReference type="InterPro" id="IPR025285">
    <property type="entry name" value="DUF4145"/>
</dbReference>
<evidence type="ECO:0000313" key="2">
    <source>
        <dbReference type="EMBL" id="AMK00401.1"/>
    </source>
</evidence>
<dbReference type="EMBL" id="CP014323">
    <property type="protein sequence ID" value="AMK00401.1"/>
    <property type="molecule type" value="Genomic_DNA"/>
</dbReference>